<protein>
    <submittedName>
        <fullName evidence="10">Transcription intermediary factor 1-alpha-like isoform X2</fullName>
    </submittedName>
</protein>
<name>A0A9J7HH05_BRAFL</name>
<evidence type="ECO:0000259" key="7">
    <source>
        <dbReference type="PROSITE" id="PS50089"/>
    </source>
</evidence>
<proteinExistence type="predicted"/>
<feature type="domain" description="B box-type" evidence="8">
    <location>
        <begin position="140"/>
        <end position="180"/>
    </location>
</feature>
<evidence type="ECO:0000256" key="6">
    <source>
        <dbReference type="SAM" id="MobiDB-lite"/>
    </source>
</evidence>
<evidence type="ECO:0000256" key="2">
    <source>
        <dbReference type="ARBA" id="ARBA00022771"/>
    </source>
</evidence>
<evidence type="ECO:0000256" key="1">
    <source>
        <dbReference type="ARBA" id="ARBA00022723"/>
    </source>
</evidence>
<evidence type="ECO:0000313" key="9">
    <source>
        <dbReference type="Proteomes" id="UP000001554"/>
    </source>
</evidence>
<keyword evidence="2 4" id="KW-0863">Zinc-finger</keyword>
<dbReference type="InterPro" id="IPR047153">
    <property type="entry name" value="TRIM45/56/19-like"/>
</dbReference>
<feature type="domain" description="RING-type" evidence="7">
    <location>
        <begin position="13"/>
        <end position="53"/>
    </location>
</feature>
<dbReference type="PROSITE" id="PS50119">
    <property type="entry name" value="ZF_BBOX"/>
    <property type="match status" value="1"/>
</dbReference>
<evidence type="ECO:0000313" key="10">
    <source>
        <dbReference type="RefSeq" id="XP_035657852.1"/>
    </source>
</evidence>
<dbReference type="PANTHER" id="PTHR25462:SF229">
    <property type="entry name" value="TRANSCRIPTION INTERMEDIARY FACTOR 1-BETA"/>
    <property type="match status" value="1"/>
</dbReference>
<dbReference type="InterPro" id="IPR001841">
    <property type="entry name" value="Znf_RING"/>
</dbReference>
<feature type="compositionally biased region" description="Polar residues" evidence="6">
    <location>
        <begin position="554"/>
        <end position="564"/>
    </location>
</feature>
<dbReference type="RefSeq" id="XP_035657852.1">
    <property type="nucleotide sequence ID" value="XM_035801959.1"/>
</dbReference>
<dbReference type="Gene3D" id="3.30.160.60">
    <property type="entry name" value="Classic Zinc Finger"/>
    <property type="match status" value="1"/>
</dbReference>
<feature type="compositionally biased region" description="Low complexity" evidence="6">
    <location>
        <begin position="359"/>
        <end position="377"/>
    </location>
</feature>
<feature type="region of interest" description="Disordered" evidence="6">
    <location>
        <begin position="545"/>
        <end position="617"/>
    </location>
</feature>
<dbReference type="InterPro" id="IPR000315">
    <property type="entry name" value="Znf_B-box"/>
</dbReference>
<dbReference type="InterPro" id="IPR017907">
    <property type="entry name" value="Znf_RING_CS"/>
</dbReference>
<dbReference type="SUPFAM" id="SSF57850">
    <property type="entry name" value="RING/U-box"/>
    <property type="match status" value="1"/>
</dbReference>
<dbReference type="InterPro" id="IPR013083">
    <property type="entry name" value="Znf_RING/FYVE/PHD"/>
</dbReference>
<dbReference type="Gene3D" id="3.30.40.10">
    <property type="entry name" value="Zinc/RING finger domain, C3HC4 (zinc finger)"/>
    <property type="match status" value="1"/>
</dbReference>
<gene>
    <name evidence="10" type="primary">LOC118403300</name>
</gene>
<keyword evidence="5" id="KW-0175">Coiled coil</keyword>
<feature type="compositionally biased region" description="Basic residues" evidence="6">
    <location>
        <begin position="571"/>
        <end position="583"/>
    </location>
</feature>
<dbReference type="PROSITE" id="PS50089">
    <property type="entry name" value="ZF_RING_2"/>
    <property type="match status" value="1"/>
</dbReference>
<evidence type="ECO:0000259" key="8">
    <source>
        <dbReference type="PROSITE" id="PS50119"/>
    </source>
</evidence>
<dbReference type="CDD" id="cd16449">
    <property type="entry name" value="RING-HC"/>
    <property type="match status" value="1"/>
</dbReference>
<feature type="compositionally biased region" description="Basic and acidic residues" evidence="6">
    <location>
        <begin position="607"/>
        <end position="617"/>
    </location>
</feature>
<sequence length="617" mass="71471">MDYCHGEFSFARCRLCGDPVNNPRILCCWHVFCQECIMGYNVEEQFVKCPSCKEITVLPLEGIPGLQHRARGFLSRIGSQSPKISEFTNDVYLRHYCPHRAKQVQEFRKCFVPATRRCIECDEYLCSHCSPQHLLEMHQAPPSVCKQHDKAEDFYCEDCNTVTCLRCASTVHIHHDTWEIDEVADGFREVMQYWLDQWRQGRWQIEEDLENSIQEINAQIQIQSDRILDEIIEVLRQREQDLLNQVDRFARDMWTRFQEEKSKIKSSSEFSHLKPLCDFSENLVRFGTDREVIALHREMTQQLECAISEIEPTEVSDDLHSEIFFVPQKLPSVADWIQIGAVSISGPDSDGLSRRMSRDSGQGSRSSSELSLISLGLARRQSRDSDVMPHRSNQLRPVGDYVSKSSEDVRVLTTTEESPNRPLLETGKKLSQHPETEEELSGPEENAGKTEEGVKRVVQSARRGSTYQRVVVPTVQKGEQQQHSDVAEPEHFDWRRSRSRTFDLGIAASDATNRHDDTQYKMDPNPHTFDELTAKLSADNITTKEHFNWRKQRSQSLDSESGSPKTDKRDSRRHFQWRNKRAHTVLTKVPEKQRVLSPKGQHTKHAWQAERRRSFTD</sequence>
<organism evidence="9 10">
    <name type="scientific">Branchiostoma floridae</name>
    <name type="common">Florida lancelet</name>
    <name type="synonym">Amphioxus</name>
    <dbReference type="NCBI Taxonomy" id="7739"/>
    <lineage>
        <taxon>Eukaryota</taxon>
        <taxon>Metazoa</taxon>
        <taxon>Chordata</taxon>
        <taxon>Cephalochordata</taxon>
        <taxon>Leptocardii</taxon>
        <taxon>Amphioxiformes</taxon>
        <taxon>Branchiostomatidae</taxon>
        <taxon>Branchiostoma</taxon>
    </lineage>
</organism>
<dbReference type="PROSITE" id="PS00518">
    <property type="entry name" value="ZF_RING_1"/>
    <property type="match status" value="1"/>
</dbReference>
<feature type="region of interest" description="Disordered" evidence="6">
    <location>
        <begin position="347"/>
        <end position="462"/>
    </location>
</feature>
<feature type="compositionally biased region" description="Basic and acidic residues" evidence="6">
    <location>
        <begin position="426"/>
        <end position="435"/>
    </location>
</feature>
<dbReference type="Proteomes" id="UP000001554">
    <property type="component" value="Chromosome 16"/>
</dbReference>
<accession>A0A9J7HH05</accession>
<reference evidence="9" key="1">
    <citation type="journal article" date="2020" name="Nat. Ecol. Evol.">
        <title>Deeply conserved synteny resolves early events in vertebrate evolution.</title>
        <authorList>
            <person name="Simakov O."/>
            <person name="Marletaz F."/>
            <person name="Yue J.X."/>
            <person name="O'Connell B."/>
            <person name="Jenkins J."/>
            <person name="Brandt A."/>
            <person name="Calef R."/>
            <person name="Tung C.H."/>
            <person name="Huang T.K."/>
            <person name="Schmutz J."/>
            <person name="Satoh N."/>
            <person name="Yu J.K."/>
            <person name="Putnam N.H."/>
            <person name="Green R.E."/>
            <person name="Rokhsar D.S."/>
        </authorList>
    </citation>
    <scope>NUCLEOTIDE SEQUENCE [LARGE SCALE GENOMIC DNA]</scope>
    <source>
        <strain evidence="9">S238N-H82</strain>
    </source>
</reference>
<feature type="compositionally biased region" description="Basic and acidic residues" evidence="6">
    <location>
        <begin position="446"/>
        <end position="455"/>
    </location>
</feature>
<dbReference type="PANTHER" id="PTHR25462">
    <property type="entry name" value="BONUS, ISOFORM C-RELATED"/>
    <property type="match status" value="1"/>
</dbReference>
<keyword evidence="1" id="KW-0479">Metal-binding</keyword>
<dbReference type="GeneID" id="118403300"/>
<feature type="coiled-coil region" evidence="5">
    <location>
        <begin position="206"/>
        <end position="252"/>
    </location>
</feature>
<evidence type="ECO:0000256" key="3">
    <source>
        <dbReference type="ARBA" id="ARBA00022833"/>
    </source>
</evidence>
<evidence type="ECO:0000256" key="5">
    <source>
        <dbReference type="SAM" id="Coils"/>
    </source>
</evidence>
<reference evidence="10" key="2">
    <citation type="submission" date="2025-08" db="UniProtKB">
        <authorList>
            <consortium name="RefSeq"/>
        </authorList>
    </citation>
    <scope>IDENTIFICATION</scope>
    <source>
        <strain evidence="10">S238N-H82</strain>
        <tissue evidence="10">Testes</tissue>
    </source>
</reference>
<dbReference type="GO" id="GO:0008270">
    <property type="term" value="F:zinc ion binding"/>
    <property type="evidence" value="ECO:0007669"/>
    <property type="project" value="UniProtKB-KW"/>
</dbReference>
<dbReference type="SUPFAM" id="SSF57845">
    <property type="entry name" value="B-box zinc-binding domain"/>
    <property type="match status" value="1"/>
</dbReference>
<keyword evidence="3" id="KW-0862">Zinc</keyword>
<keyword evidence="9" id="KW-1185">Reference proteome</keyword>
<dbReference type="AlphaFoldDB" id="A0A9J7HH05"/>
<dbReference type="SMART" id="SM00184">
    <property type="entry name" value="RING"/>
    <property type="match status" value="1"/>
</dbReference>
<evidence type="ECO:0000256" key="4">
    <source>
        <dbReference type="PROSITE-ProRule" id="PRU00024"/>
    </source>
</evidence>